<evidence type="ECO:0000313" key="3">
    <source>
        <dbReference type="Proteomes" id="UP001056201"/>
    </source>
</evidence>
<gene>
    <name evidence="2" type="ORF">MW290_04845</name>
</gene>
<dbReference type="EMBL" id="CP097635">
    <property type="protein sequence ID" value="URI07916.1"/>
    <property type="molecule type" value="Genomic_DNA"/>
</dbReference>
<dbReference type="Gene3D" id="3.30.300.130">
    <property type="entry name" value="Fe-S cluster assembly (FSCA)"/>
    <property type="match status" value="1"/>
</dbReference>
<evidence type="ECO:0000259" key="1">
    <source>
        <dbReference type="Pfam" id="PF01883"/>
    </source>
</evidence>
<dbReference type="InterPro" id="IPR002744">
    <property type="entry name" value="MIP18-like"/>
</dbReference>
<proteinExistence type="predicted"/>
<protein>
    <submittedName>
        <fullName evidence="2">Metal-sulfur cluster assembly factor</fullName>
    </submittedName>
</protein>
<feature type="domain" description="MIP18 family-like" evidence="1">
    <location>
        <begin position="24"/>
        <end position="95"/>
    </location>
</feature>
<dbReference type="SUPFAM" id="SSF117916">
    <property type="entry name" value="Fe-S cluster assembly (FSCA) domain-like"/>
    <property type="match status" value="1"/>
</dbReference>
<dbReference type="Proteomes" id="UP001056201">
    <property type="component" value="Chromosome 1"/>
</dbReference>
<dbReference type="PANTHER" id="PTHR42831">
    <property type="entry name" value="FE-S PROTEIN MATURATION AUXILIARY FACTOR YITW"/>
    <property type="match status" value="1"/>
</dbReference>
<dbReference type="InterPro" id="IPR034904">
    <property type="entry name" value="FSCA_dom_sf"/>
</dbReference>
<organism evidence="2 3">
    <name type="scientific">Aquincola tertiaricarbonis</name>
    <dbReference type="NCBI Taxonomy" id="391953"/>
    <lineage>
        <taxon>Bacteria</taxon>
        <taxon>Pseudomonadati</taxon>
        <taxon>Pseudomonadota</taxon>
        <taxon>Betaproteobacteria</taxon>
        <taxon>Burkholderiales</taxon>
        <taxon>Sphaerotilaceae</taxon>
        <taxon>Aquincola</taxon>
    </lineage>
</organism>
<keyword evidence="3" id="KW-1185">Reference proteome</keyword>
<reference evidence="2" key="1">
    <citation type="submission" date="2022-05" db="EMBL/GenBank/DDBJ databases">
        <title>An RpoN-dependent PEP-CTERM gene is involved in floc formation of an Aquincola tertiaricarbonis strain.</title>
        <authorList>
            <person name="Qiu D."/>
            <person name="Xia M."/>
        </authorList>
    </citation>
    <scope>NUCLEOTIDE SEQUENCE</scope>
    <source>
        <strain evidence="2">RN12</strain>
    </source>
</reference>
<sequence>MDTTPTPADAGPSYAYTGPHALRQPIEAALRQVVDPEVAMTIVDVGLVYGVSVTDDLVHVVMTMTSAACPVTDVILGDVESELDRVVPPTMKIRVELVWEPAWTTDRMSARAKAFMGW</sequence>
<dbReference type="PANTHER" id="PTHR42831:SF1">
    <property type="entry name" value="FE-S PROTEIN MATURATION AUXILIARY FACTOR YITW"/>
    <property type="match status" value="1"/>
</dbReference>
<accession>A0ABY4S7K3</accession>
<evidence type="ECO:0000313" key="2">
    <source>
        <dbReference type="EMBL" id="URI07916.1"/>
    </source>
</evidence>
<dbReference type="Pfam" id="PF01883">
    <property type="entry name" value="FeS_assembly_P"/>
    <property type="match status" value="1"/>
</dbReference>
<dbReference type="InterPro" id="IPR052339">
    <property type="entry name" value="Fe-S_Maturation_MIP18"/>
</dbReference>
<dbReference type="RefSeq" id="WP_250196137.1">
    <property type="nucleotide sequence ID" value="NZ_CP097635.1"/>
</dbReference>
<name>A0ABY4S7K3_AQUTE</name>